<feature type="region of interest" description="Disordered" evidence="1">
    <location>
        <begin position="32"/>
        <end position="64"/>
    </location>
</feature>
<feature type="compositionally biased region" description="Basic residues" evidence="1">
    <location>
        <begin position="32"/>
        <end position="42"/>
    </location>
</feature>
<name>A0A9I9CXS6_CUCME</name>
<evidence type="ECO:0000256" key="1">
    <source>
        <dbReference type="SAM" id="MobiDB-lite"/>
    </source>
</evidence>
<proteinExistence type="predicted"/>
<protein>
    <submittedName>
        <fullName evidence="2">Uncharacterized protein</fullName>
    </submittedName>
</protein>
<accession>A0A9I9CXS6</accession>
<organism evidence="2">
    <name type="scientific">Cucumis melo</name>
    <name type="common">Muskmelon</name>
    <dbReference type="NCBI Taxonomy" id="3656"/>
    <lineage>
        <taxon>Eukaryota</taxon>
        <taxon>Viridiplantae</taxon>
        <taxon>Streptophyta</taxon>
        <taxon>Embryophyta</taxon>
        <taxon>Tracheophyta</taxon>
        <taxon>Spermatophyta</taxon>
        <taxon>Magnoliopsida</taxon>
        <taxon>eudicotyledons</taxon>
        <taxon>Gunneridae</taxon>
        <taxon>Pentapetalae</taxon>
        <taxon>rosids</taxon>
        <taxon>fabids</taxon>
        <taxon>Cucurbitales</taxon>
        <taxon>Cucurbitaceae</taxon>
        <taxon>Benincaseae</taxon>
        <taxon>Cucumis</taxon>
    </lineage>
</organism>
<dbReference type="EnsemblPlants" id="MELO3C010209.2.1">
    <property type="protein sequence ID" value="MELO3C010209.2.1"/>
    <property type="gene ID" value="MELO3C010209.2"/>
</dbReference>
<dbReference type="Gramene" id="MELO3C010209.2.1">
    <property type="protein sequence ID" value="MELO3C010209.2.1"/>
    <property type="gene ID" value="MELO3C010209.2"/>
</dbReference>
<sequence>MEHRIRVKNSQEHRKHKRYVETNQRADIKERRRHLGGRRRSRTTCSYAGPNSSFTNDLSGQGGVGTLVPSPIRILAMIGRGDGCERFREKEKRN</sequence>
<dbReference type="AlphaFoldDB" id="A0A9I9CXS6"/>
<evidence type="ECO:0000313" key="2">
    <source>
        <dbReference type="EnsemblPlants" id="MELO3C010209.2.1"/>
    </source>
</evidence>
<feature type="compositionally biased region" description="Polar residues" evidence="1">
    <location>
        <begin position="43"/>
        <end position="59"/>
    </location>
</feature>
<reference evidence="2" key="1">
    <citation type="submission" date="2023-03" db="UniProtKB">
        <authorList>
            <consortium name="EnsemblPlants"/>
        </authorList>
    </citation>
    <scope>IDENTIFICATION</scope>
</reference>